<evidence type="ECO:0000256" key="5">
    <source>
        <dbReference type="ARBA" id="ARBA00023186"/>
    </source>
</evidence>
<keyword evidence="5" id="KW-0143">Chaperone</keyword>
<keyword evidence="4" id="KW-0342">GTP-binding</keyword>
<dbReference type="GO" id="GO:0003924">
    <property type="term" value="F:GTPase activity"/>
    <property type="evidence" value="ECO:0007669"/>
    <property type="project" value="InterPro"/>
</dbReference>
<gene>
    <name evidence="6" type="primary">argK</name>
</gene>
<keyword evidence="3" id="KW-0378">Hydrolase</keyword>
<dbReference type="GO" id="GO:0005525">
    <property type="term" value="F:GTP binding"/>
    <property type="evidence" value="ECO:0007669"/>
    <property type="project" value="UniProtKB-KW"/>
</dbReference>
<proteinExistence type="inferred from homology"/>
<evidence type="ECO:0000256" key="4">
    <source>
        <dbReference type="ARBA" id="ARBA00023134"/>
    </source>
</evidence>
<dbReference type="SUPFAM" id="SSF52540">
    <property type="entry name" value="P-loop containing nucleoside triphosphate hydrolases"/>
    <property type="match status" value="1"/>
</dbReference>
<dbReference type="InterPro" id="IPR027417">
    <property type="entry name" value="P-loop_NTPase"/>
</dbReference>
<evidence type="ECO:0000313" key="6">
    <source>
        <dbReference type="EMBL" id="AIF00854.1"/>
    </source>
</evidence>
<protein>
    <submittedName>
        <fullName evidence="6">LAO/AO transport system ATPase (ArgK)</fullName>
    </submittedName>
</protein>
<name>A0A075GB41_9ARCH</name>
<reference evidence="6" key="1">
    <citation type="journal article" date="2014" name="Genome Biol. Evol.">
        <title>Pangenome evidence for extensive interdomain horizontal transfer affecting lineage core and shell genes in uncultured planktonic thaumarchaeota and euryarchaeota.</title>
        <authorList>
            <person name="Deschamps P."/>
            <person name="Zivanovic Y."/>
            <person name="Moreira D."/>
            <person name="Rodriguez-Valera F."/>
            <person name="Lopez-Garcia P."/>
        </authorList>
    </citation>
    <scope>NUCLEOTIDE SEQUENCE</scope>
</reference>
<accession>A0A075GB41</accession>
<dbReference type="PANTHER" id="PTHR43087">
    <property type="entry name" value="LYSINE/ARGININE/ORNITHINE TRANSPORT SYSTEM KINASE"/>
    <property type="match status" value="1"/>
</dbReference>
<dbReference type="InterPro" id="IPR005129">
    <property type="entry name" value="GTPase_ArgK"/>
</dbReference>
<organism evidence="6">
    <name type="scientific">uncultured marine thaumarchaeote KM3_13_C11</name>
    <dbReference type="NCBI Taxonomy" id="1456007"/>
    <lineage>
        <taxon>Archaea</taxon>
        <taxon>Nitrososphaerota</taxon>
        <taxon>environmental samples</taxon>
    </lineage>
</organism>
<dbReference type="Pfam" id="PF03308">
    <property type="entry name" value="MeaB"/>
    <property type="match status" value="1"/>
</dbReference>
<sequence length="305" mass="33193">MAMLPDLKKAKRGAIAKAISIMENDPKEARQLIKKIYKTSGKAIVIGITGPAGAGKSSLINKLSMEMKKLKMKPAVLAVDPTSHVTGGAILGDRVRMSESTDTGTYIRSIASRGATGAIAHSVRNSLRVLEYAGFNPIIIESVGAGQTEVDISKIADITVVTFNPHTGDSIQTIKAGITEIGDIYLVNKSDLDGATQLFQALQDFIGTAEEEAVILKTSVKKNKGIKELASKLKELMKQKIKDKKSSEKTRLKSELEDIILNNVRQEISIMIGKNKSFSSYLKKVQEKKMDPFEAADKLTKNFIK</sequence>
<dbReference type="NCBIfam" id="TIGR00750">
    <property type="entry name" value="lao"/>
    <property type="match status" value="1"/>
</dbReference>
<dbReference type="EMBL" id="KF900604">
    <property type="protein sequence ID" value="AIF00854.1"/>
    <property type="molecule type" value="Genomic_DNA"/>
</dbReference>
<dbReference type="InterPro" id="IPR052040">
    <property type="entry name" value="GTPase/Isobutyryl-CoA_mutase"/>
</dbReference>
<comment type="similarity">
    <text evidence="1">Belongs to the SIMIBI class G3E GTPase family. ArgK/MeaB subfamily.</text>
</comment>
<dbReference type="Gene3D" id="3.40.50.300">
    <property type="entry name" value="P-loop containing nucleotide triphosphate hydrolases"/>
    <property type="match status" value="1"/>
</dbReference>
<dbReference type="PANTHER" id="PTHR43087:SF1">
    <property type="entry name" value="LAO_AO TRANSPORT SYSTEM ATPASE"/>
    <property type="match status" value="1"/>
</dbReference>
<dbReference type="AlphaFoldDB" id="A0A075GB41"/>
<evidence type="ECO:0000256" key="2">
    <source>
        <dbReference type="ARBA" id="ARBA00022741"/>
    </source>
</evidence>
<evidence type="ECO:0000256" key="3">
    <source>
        <dbReference type="ARBA" id="ARBA00022801"/>
    </source>
</evidence>
<keyword evidence="2" id="KW-0547">Nucleotide-binding</keyword>
<evidence type="ECO:0000256" key="1">
    <source>
        <dbReference type="ARBA" id="ARBA00009625"/>
    </source>
</evidence>